<dbReference type="Proteomes" id="UP000011626">
    <property type="component" value="Unassembled WGS sequence"/>
</dbReference>
<dbReference type="EMBL" id="AOIU01000036">
    <property type="protein sequence ID" value="ELZ22399.1"/>
    <property type="molecule type" value="Genomic_DNA"/>
</dbReference>
<name>M0CKJ7_9EURY</name>
<dbReference type="RefSeq" id="WP_006885235.1">
    <property type="nucleotide sequence ID" value="NZ_AOIU01000036.1"/>
</dbReference>
<accession>M0CKJ7</accession>
<organism evidence="2 3">
    <name type="scientific">Halosimplex carlsbadense 2-9-1</name>
    <dbReference type="NCBI Taxonomy" id="797114"/>
    <lineage>
        <taxon>Archaea</taxon>
        <taxon>Methanobacteriati</taxon>
        <taxon>Methanobacteriota</taxon>
        <taxon>Stenosarchaea group</taxon>
        <taxon>Halobacteria</taxon>
        <taxon>Halobacteriales</taxon>
        <taxon>Haloarculaceae</taxon>
        <taxon>Halosimplex</taxon>
    </lineage>
</organism>
<gene>
    <name evidence="2" type="ORF">C475_17843</name>
</gene>
<reference evidence="2 3" key="1">
    <citation type="journal article" date="2014" name="PLoS Genet.">
        <title>Phylogenetically driven sequencing of extremely halophilic archaea reveals strategies for static and dynamic osmo-response.</title>
        <authorList>
            <person name="Becker E.A."/>
            <person name="Seitzer P.M."/>
            <person name="Tritt A."/>
            <person name="Larsen D."/>
            <person name="Krusor M."/>
            <person name="Yao A.I."/>
            <person name="Wu D."/>
            <person name="Madern D."/>
            <person name="Eisen J.A."/>
            <person name="Darling A.E."/>
            <person name="Facciotti M.T."/>
        </authorList>
    </citation>
    <scope>NUCLEOTIDE SEQUENCE [LARGE SCALE GENOMIC DNA]</scope>
    <source>
        <strain evidence="2 3">2-9-1</strain>
    </source>
</reference>
<dbReference type="STRING" id="797114.C475_17843"/>
<feature type="region of interest" description="Disordered" evidence="1">
    <location>
        <begin position="31"/>
        <end position="50"/>
    </location>
</feature>
<sequence length="178" mass="18984">MASSNPSIKAVDIPTEVPPRDTFQITVTARQGRGGDPIMSSGACPTKTGDPTGWVTPVTLWVDGERQGTEKLCLANDNEREAIFSLSLSPGEHTVEVRIHQVGDAIPLFQTWEQNIESSTYDDVRQTVTTDENARDPSRKTPAESLMGYVESIAKSLGASTTMLAAGAIGAIVLLGVL</sequence>
<dbReference type="AlphaFoldDB" id="M0CKJ7"/>
<dbReference type="OrthoDB" id="275472at2157"/>
<keyword evidence="3" id="KW-1185">Reference proteome</keyword>
<comment type="caution">
    <text evidence="2">The sequence shown here is derived from an EMBL/GenBank/DDBJ whole genome shotgun (WGS) entry which is preliminary data.</text>
</comment>
<evidence type="ECO:0000313" key="2">
    <source>
        <dbReference type="EMBL" id="ELZ22399.1"/>
    </source>
</evidence>
<evidence type="ECO:0000256" key="1">
    <source>
        <dbReference type="SAM" id="MobiDB-lite"/>
    </source>
</evidence>
<evidence type="ECO:0000313" key="3">
    <source>
        <dbReference type="Proteomes" id="UP000011626"/>
    </source>
</evidence>
<proteinExistence type="predicted"/>
<protein>
    <submittedName>
        <fullName evidence="2">Uncharacterized protein</fullName>
    </submittedName>
</protein>